<reference evidence="2 3" key="1">
    <citation type="submission" date="2019-05" db="EMBL/GenBank/DDBJ databases">
        <title>Draft genome sequence of Nonomuraea turkmeniaca DSM 43926.</title>
        <authorList>
            <person name="Saricaoglu S."/>
            <person name="Isik K."/>
        </authorList>
    </citation>
    <scope>NUCLEOTIDE SEQUENCE [LARGE SCALE GENOMIC DNA]</scope>
    <source>
        <strain evidence="2 3">DSM 43926</strain>
    </source>
</reference>
<comment type="caution">
    <text evidence="2">The sequence shown here is derived from an EMBL/GenBank/DDBJ whole genome shotgun (WGS) entry which is preliminary data.</text>
</comment>
<feature type="transmembrane region" description="Helical" evidence="1">
    <location>
        <begin position="64"/>
        <end position="85"/>
    </location>
</feature>
<sequence>MTTSLTGFVQRAEYTADRRYDDRRFAEVEADVAELRRQLTEDLKALKASIDAATEKRGTNVRQAVYAGLLPALFMMVSIVVQIWLAAKGGS</sequence>
<proteinExistence type="predicted"/>
<keyword evidence="1" id="KW-0812">Transmembrane</keyword>
<organism evidence="2 3">
    <name type="scientific">Nonomuraea turkmeniaca</name>
    <dbReference type="NCBI Taxonomy" id="103838"/>
    <lineage>
        <taxon>Bacteria</taxon>
        <taxon>Bacillati</taxon>
        <taxon>Actinomycetota</taxon>
        <taxon>Actinomycetes</taxon>
        <taxon>Streptosporangiales</taxon>
        <taxon>Streptosporangiaceae</taxon>
        <taxon>Nonomuraea</taxon>
    </lineage>
</organism>
<dbReference type="OrthoDB" id="3482217at2"/>
<dbReference type="Proteomes" id="UP000309128">
    <property type="component" value="Unassembled WGS sequence"/>
</dbReference>
<dbReference type="EMBL" id="VCKY01000149">
    <property type="protein sequence ID" value="TMR11759.1"/>
    <property type="molecule type" value="Genomic_DNA"/>
</dbReference>
<keyword evidence="3" id="KW-1185">Reference proteome</keyword>
<dbReference type="AlphaFoldDB" id="A0A5S4F715"/>
<accession>A0A5S4F715</accession>
<name>A0A5S4F715_9ACTN</name>
<keyword evidence="1" id="KW-1133">Transmembrane helix</keyword>
<protein>
    <submittedName>
        <fullName evidence="2">Uncharacterized protein</fullName>
    </submittedName>
</protein>
<gene>
    <name evidence="2" type="ORF">ETD86_34895</name>
</gene>
<evidence type="ECO:0000313" key="2">
    <source>
        <dbReference type="EMBL" id="TMR11759.1"/>
    </source>
</evidence>
<dbReference type="RefSeq" id="WP_138670909.1">
    <property type="nucleotide sequence ID" value="NZ_VCKY01000149.1"/>
</dbReference>
<keyword evidence="1" id="KW-0472">Membrane</keyword>
<evidence type="ECO:0000313" key="3">
    <source>
        <dbReference type="Proteomes" id="UP000309128"/>
    </source>
</evidence>
<evidence type="ECO:0000256" key="1">
    <source>
        <dbReference type="SAM" id="Phobius"/>
    </source>
</evidence>